<dbReference type="AlphaFoldDB" id="A0A937X4M7"/>
<accession>A0A937X4M7</accession>
<comment type="caution">
    <text evidence="1">The sequence shown here is derived from an EMBL/GenBank/DDBJ whole genome shotgun (WGS) entry which is preliminary data.</text>
</comment>
<name>A0A937X4M7_9BACT</name>
<reference evidence="1 2" key="1">
    <citation type="submission" date="2019-03" db="EMBL/GenBank/DDBJ databases">
        <title>Lake Tanganyika Metagenome-Assembled Genomes (MAGs).</title>
        <authorList>
            <person name="Tran P."/>
        </authorList>
    </citation>
    <scope>NUCLEOTIDE SEQUENCE [LARGE SCALE GENOMIC DNA]</scope>
    <source>
        <strain evidence="1">K_DeepCast_65m_m2_236</strain>
    </source>
</reference>
<dbReference type="Proteomes" id="UP000703893">
    <property type="component" value="Unassembled WGS sequence"/>
</dbReference>
<sequence length="84" mass="9101">EFKGKGAISVWNSQFQGAKVADPDQLAETLRQRGVDGVIDLRESAGTWDRVETYANGAKNYALTFADKAKNGLVDGAKKLLSGW</sequence>
<organism evidence="1 2">
    <name type="scientific">Candidatus Tanganyikabacteria bacterium</name>
    <dbReference type="NCBI Taxonomy" id="2961651"/>
    <lineage>
        <taxon>Bacteria</taxon>
        <taxon>Bacillati</taxon>
        <taxon>Candidatus Sericytochromatia</taxon>
        <taxon>Candidatus Tanganyikabacteria</taxon>
    </lineage>
</organism>
<feature type="non-terminal residue" evidence="1">
    <location>
        <position position="1"/>
    </location>
</feature>
<gene>
    <name evidence="1" type="ORF">FJZ00_08845</name>
</gene>
<protein>
    <submittedName>
        <fullName evidence="1">Uncharacterized protein</fullName>
    </submittedName>
</protein>
<proteinExistence type="predicted"/>
<evidence type="ECO:0000313" key="1">
    <source>
        <dbReference type="EMBL" id="MBM3275248.1"/>
    </source>
</evidence>
<evidence type="ECO:0000313" key="2">
    <source>
        <dbReference type="Proteomes" id="UP000703893"/>
    </source>
</evidence>
<dbReference type="EMBL" id="VGJX01000500">
    <property type="protein sequence ID" value="MBM3275248.1"/>
    <property type="molecule type" value="Genomic_DNA"/>
</dbReference>